<evidence type="ECO:0000259" key="2">
    <source>
        <dbReference type="PROSITE" id="PS50106"/>
    </source>
</evidence>
<dbReference type="InterPro" id="IPR036034">
    <property type="entry name" value="PDZ_sf"/>
</dbReference>
<dbReference type="Gene3D" id="2.30.42.10">
    <property type="match status" value="1"/>
</dbReference>
<dbReference type="Pfam" id="PF05299">
    <property type="entry name" value="Peptidase_M61"/>
    <property type="match status" value="1"/>
</dbReference>
<dbReference type="InterPro" id="IPR001478">
    <property type="entry name" value="PDZ"/>
</dbReference>
<dbReference type="RefSeq" id="WP_140618620.1">
    <property type="nucleotide sequence ID" value="NZ_VFRQ01000001.1"/>
</dbReference>
<dbReference type="PIRSF" id="PIRSF016493">
    <property type="entry name" value="Glycyl_aminpptds"/>
    <property type="match status" value="1"/>
</dbReference>
<keyword evidence="1" id="KW-0732">Signal</keyword>
<evidence type="ECO:0000313" key="3">
    <source>
        <dbReference type="EMBL" id="TPE46021.1"/>
    </source>
</evidence>
<dbReference type="InterPro" id="IPR027268">
    <property type="entry name" value="Peptidase_M4/M1_CTD_sf"/>
</dbReference>
<dbReference type="Gene3D" id="2.60.40.3650">
    <property type="match status" value="1"/>
</dbReference>
<evidence type="ECO:0000256" key="1">
    <source>
        <dbReference type="SAM" id="SignalP"/>
    </source>
</evidence>
<dbReference type="SUPFAM" id="SSF55486">
    <property type="entry name" value="Metalloproteases ('zincins'), catalytic domain"/>
    <property type="match status" value="1"/>
</dbReference>
<protein>
    <submittedName>
        <fullName evidence="3">M61 family metallopeptidase</fullName>
    </submittedName>
</protein>
<evidence type="ECO:0000313" key="4">
    <source>
        <dbReference type="Proteomes" id="UP000316727"/>
    </source>
</evidence>
<dbReference type="Pfam" id="PF17899">
    <property type="entry name" value="Peptidase_M61_N"/>
    <property type="match status" value="1"/>
</dbReference>
<dbReference type="InterPro" id="IPR024191">
    <property type="entry name" value="Peptidase_M61"/>
</dbReference>
<dbReference type="Gene3D" id="1.10.390.10">
    <property type="entry name" value="Neutral Protease Domain 2"/>
    <property type="match status" value="1"/>
</dbReference>
<dbReference type="EMBL" id="VFRQ01000001">
    <property type="protein sequence ID" value="TPE46021.1"/>
    <property type="molecule type" value="Genomic_DNA"/>
</dbReference>
<feature type="signal peptide" evidence="1">
    <location>
        <begin position="1"/>
        <end position="27"/>
    </location>
</feature>
<dbReference type="AlphaFoldDB" id="A0A501WFS2"/>
<organism evidence="3 4">
    <name type="scientific">Pontibacter mangrovi</name>
    <dbReference type="NCBI Taxonomy" id="2589816"/>
    <lineage>
        <taxon>Bacteria</taxon>
        <taxon>Pseudomonadati</taxon>
        <taxon>Bacteroidota</taxon>
        <taxon>Cytophagia</taxon>
        <taxon>Cytophagales</taxon>
        <taxon>Hymenobacteraceae</taxon>
        <taxon>Pontibacter</taxon>
    </lineage>
</organism>
<proteinExistence type="predicted"/>
<dbReference type="Proteomes" id="UP000316727">
    <property type="component" value="Unassembled WGS sequence"/>
</dbReference>
<gene>
    <name evidence="3" type="ORF">FJM65_01360</name>
</gene>
<keyword evidence="4" id="KW-1185">Reference proteome</keyword>
<dbReference type="SMART" id="SM00228">
    <property type="entry name" value="PDZ"/>
    <property type="match status" value="1"/>
</dbReference>
<reference evidence="3 4" key="1">
    <citation type="submission" date="2019-06" db="EMBL/GenBank/DDBJ databases">
        <title>A novel bacterium of genus Pontibacter, isolated from marine sediment.</title>
        <authorList>
            <person name="Huang H."/>
            <person name="Mo K."/>
            <person name="Hu Y."/>
        </authorList>
    </citation>
    <scope>NUCLEOTIDE SEQUENCE [LARGE SCALE GENOMIC DNA]</scope>
    <source>
        <strain evidence="3 4">HB172049</strain>
    </source>
</reference>
<feature type="domain" description="PDZ" evidence="2">
    <location>
        <begin position="479"/>
        <end position="555"/>
    </location>
</feature>
<dbReference type="SUPFAM" id="SSF50156">
    <property type="entry name" value="PDZ domain-like"/>
    <property type="match status" value="1"/>
</dbReference>
<accession>A0A501WFS2</accession>
<dbReference type="Pfam" id="PF13180">
    <property type="entry name" value="PDZ_2"/>
    <property type="match status" value="1"/>
</dbReference>
<dbReference type="OrthoDB" id="9778516at2"/>
<comment type="caution">
    <text evidence="3">The sequence shown here is derived from an EMBL/GenBank/DDBJ whole genome shotgun (WGS) entry which is preliminary data.</text>
</comment>
<dbReference type="InterPro" id="IPR040756">
    <property type="entry name" value="Peptidase_M61_N"/>
</dbReference>
<sequence length="602" mass="67901">MYNPKQFKLSLLLVLFLCLGRSASALAAELRYTLSMPEPHTHYFEVEAELSGAKKKYVDFTMPVWAPGSYLVREFAKNVEGFEATDGNGKALRSEKIDKNTWRVYSNRASVVRASYDVYAYEMSVRTSFLDASHGYVNGTSMFMYPEGYEKQQGTLEVKPYKGWDKVSTGLKSTGTFTYTFPNYDILADSPLEIGTHKVYEFTAAGVPHEVAMYGEGNFDPEQLMADMKKIVEEAINVIGELPVDRYVFIVHNLERGGGGLEHLNSTTLQTSRWNYGSENGYKGFLGLVAHEYFHLWNVKRLRPVALGPFNYNEENYTRMLWVSEGITSYYDDLIVRRAGFYTPERYLDIVAGSINSVENTPGNKIQPVAEASFDAWIKYYRRTENSNNAEVSYYTKGGVLGHLLNMEIMEATKGEKSLDDVLRYMYERYYKKMGRGYTDDEFKAAVEKVAGKNMDAFFRNYVNGTASPDYNEYFDAAGLQLVNTNEGSEEVNWGASTYSSGNNVIVRSVSRGSSAWDGGINVNDEIIAVNGYRAGDNVAERIESMKVGDTVEVLVARDGKLVTLNVKLQKDESVRYQLIPVEDPSATQKKVFNTWLKTSNS</sequence>
<feature type="chain" id="PRO_5021432289" evidence="1">
    <location>
        <begin position="28"/>
        <end position="602"/>
    </location>
</feature>
<name>A0A501WFS2_9BACT</name>
<dbReference type="InterPro" id="IPR007963">
    <property type="entry name" value="Peptidase_M61_catalytic"/>
</dbReference>
<dbReference type="PROSITE" id="PS50106">
    <property type="entry name" value="PDZ"/>
    <property type="match status" value="1"/>
</dbReference>